<gene>
    <name evidence="5" type="primary">triH</name>
    <name evidence="5" type="ORF">YPJ_pJARS3520</name>
</gene>
<dbReference type="EMBL" id="CP002179">
    <property type="protein sequence ID" value="ADW66874.1"/>
    <property type="molecule type" value="Genomic_DNA"/>
</dbReference>
<accession>E8PS74</accession>
<evidence type="ECO:0000256" key="1">
    <source>
        <dbReference type="ARBA" id="ARBA00006135"/>
    </source>
</evidence>
<evidence type="ECO:0000313" key="5">
    <source>
        <dbReference type="EMBL" id="ADW66874.1"/>
    </source>
</evidence>
<protein>
    <submittedName>
        <fullName evidence="5">Conjugal transfer protein</fullName>
    </submittedName>
</protein>
<feature type="signal peptide" evidence="4">
    <location>
        <begin position="1"/>
        <end position="20"/>
    </location>
</feature>
<feature type="chain" id="PRO_5003229235" evidence="4">
    <location>
        <begin position="21"/>
        <end position="303"/>
    </location>
</feature>
<evidence type="ECO:0000256" key="3">
    <source>
        <dbReference type="SAM" id="Coils"/>
    </source>
</evidence>
<dbReference type="InterPro" id="IPR038161">
    <property type="entry name" value="VirB9/CagX/TrbG_C_sf"/>
</dbReference>
<evidence type="ECO:0000256" key="2">
    <source>
        <dbReference type="ARBA" id="ARBA00022729"/>
    </source>
</evidence>
<dbReference type="InterPro" id="IPR033645">
    <property type="entry name" value="VirB9/CagX/TrbG_C"/>
</dbReference>
<reference evidence="5" key="1">
    <citation type="journal article" date="2012" name="PLoS ONE">
        <title>Novel Plasmids and Resistance Phenotypes in Yersinia pestis: Unique Plasmid Inventory of Strain Java 9 Mediates High Levels of Arsenic Resistance.</title>
        <authorList>
            <person name="Eppinger M."/>
            <person name="Radnedge L."/>
            <person name="Andersen G."/>
            <person name="Vietri N."/>
            <person name="Severson G."/>
            <person name="Mou S."/>
            <person name="Ravel J."/>
            <person name="Worsham P.L."/>
        </authorList>
    </citation>
    <scope>NUCLEOTIDE SEQUENCE [LARGE SCALE GENOMIC DNA]</scope>
    <source>
        <strain evidence="5">Java 9</strain>
        <plasmid evidence="5">pJARS35</plasmid>
    </source>
</reference>
<keyword evidence="5" id="KW-0614">Plasmid</keyword>
<geneLocation type="plasmid" evidence="5">
    <name>pJARS35</name>
</geneLocation>
<name>E8PS74_YERPE</name>
<dbReference type="CDD" id="cd06911">
    <property type="entry name" value="VirB9_CagX_TrbG"/>
    <property type="match status" value="1"/>
</dbReference>
<dbReference type="InterPro" id="IPR010258">
    <property type="entry name" value="Conjugal_tfr_TrbG/VirB9/CagX"/>
</dbReference>
<dbReference type="AlphaFoldDB" id="E8PS74"/>
<evidence type="ECO:0000256" key="4">
    <source>
        <dbReference type="SAM" id="SignalP"/>
    </source>
</evidence>
<proteinExistence type="inferred from homology"/>
<feature type="coiled-coil region" evidence="3">
    <location>
        <begin position="152"/>
        <end position="185"/>
    </location>
</feature>
<organism evidence="5">
    <name type="scientific">Yersinia pestis Java 9</name>
    <dbReference type="NCBI Taxonomy" id="880632"/>
    <lineage>
        <taxon>Bacteria</taxon>
        <taxon>Pseudomonadati</taxon>
        <taxon>Pseudomonadota</taxon>
        <taxon>Gammaproteobacteria</taxon>
        <taxon>Enterobacterales</taxon>
        <taxon>Yersiniaceae</taxon>
        <taxon>Yersinia</taxon>
    </lineage>
</organism>
<dbReference type="RefSeq" id="WP_013572661.1">
    <property type="nucleotide sequence ID" value="NC_015054.1"/>
</dbReference>
<keyword evidence="3" id="KW-0175">Coiled coil</keyword>
<sequence length="303" mass="34377">MKYKSLFLFFGVFTPFFVNAAAVPQSSGYDARMQSVSYNAANTTVIKSKTGFLTSIVFDEGEAVISARAGFPAGWEIDKDDNVVYVNPRPVSQEQESAEGEKVKRVFQPVAKEWDTNLFVRTTKRVYSLDLVMLSDEQKISPAYVVKYSYPAEQAKLRAEEARKIQAKQEELKNKKVIANNFENADAPKNWNYYMRVNEKFDSRRIAPDFAYDNGVFTYLGFNASKVFPAPFTYKNSKEQTLSFNVQTKGKYKIMVIHSVNDKFVLRYGDSVVGVVNQSFGKILPDQINTASPKVERVEVNND</sequence>
<comment type="similarity">
    <text evidence="1">Belongs to the TrbG/VirB9 family.</text>
</comment>
<dbReference type="Gene3D" id="2.60.40.2500">
    <property type="match status" value="1"/>
</dbReference>
<dbReference type="Pfam" id="PF03524">
    <property type="entry name" value="CagX"/>
    <property type="match status" value="1"/>
</dbReference>
<keyword evidence="2 4" id="KW-0732">Signal</keyword>